<dbReference type="InterPro" id="IPR018062">
    <property type="entry name" value="HTH_AraC-typ_CS"/>
</dbReference>
<dbReference type="SMART" id="SM00871">
    <property type="entry name" value="AraC_E_bind"/>
    <property type="match status" value="1"/>
</dbReference>
<dbReference type="Pfam" id="PF12833">
    <property type="entry name" value="HTH_18"/>
    <property type="match status" value="1"/>
</dbReference>
<evidence type="ECO:0000313" key="5">
    <source>
        <dbReference type="EMBL" id="MBN8197923.1"/>
    </source>
</evidence>
<dbReference type="InterPro" id="IPR020449">
    <property type="entry name" value="Tscrpt_reg_AraC-type_HTH"/>
</dbReference>
<evidence type="ECO:0000313" key="6">
    <source>
        <dbReference type="Proteomes" id="UP000664405"/>
    </source>
</evidence>
<organism evidence="5 6">
    <name type="scientific">Thalassospira povalilytica</name>
    <dbReference type="NCBI Taxonomy" id="732237"/>
    <lineage>
        <taxon>Bacteria</taxon>
        <taxon>Pseudomonadati</taxon>
        <taxon>Pseudomonadota</taxon>
        <taxon>Alphaproteobacteria</taxon>
        <taxon>Rhodospirillales</taxon>
        <taxon>Thalassospiraceae</taxon>
        <taxon>Thalassospira</taxon>
    </lineage>
</organism>
<dbReference type="PANTHER" id="PTHR40055">
    <property type="entry name" value="TRANSCRIPTIONAL REGULATOR YGIV-RELATED"/>
    <property type="match status" value="1"/>
</dbReference>
<dbReference type="Gene3D" id="1.10.10.60">
    <property type="entry name" value="Homeodomain-like"/>
    <property type="match status" value="2"/>
</dbReference>
<dbReference type="InterPro" id="IPR018060">
    <property type="entry name" value="HTH_AraC"/>
</dbReference>
<dbReference type="AlphaFoldDB" id="A0A8I1M9K8"/>
<dbReference type="EMBL" id="JAEKJW010000003">
    <property type="protein sequence ID" value="MBN8197923.1"/>
    <property type="molecule type" value="Genomic_DNA"/>
</dbReference>
<dbReference type="InterPro" id="IPR029442">
    <property type="entry name" value="GyrI-like"/>
</dbReference>
<evidence type="ECO:0000259" key="4">
    <source>
        <dbReference type="PROSITE" id="PS01124"/>
    </source>
</evidence>
<dbReference type="Pfam" id="PF06445">
    <property type="entry name" value="GyrI-like"/>
    <property type="match status" value="1"/>
</dbReference>
<gene>
    <name evidence="5" type="ORF">JF547_15760</name>
</gene>
<dbReference type="PRINTS" id="PR00032">
    <property type="entry name" value="HTHARAC"/>
</dbReference>
<dbReference type="Proteomes" id="UP000664405">
    <property type="component" value="Unassembled WGS sequence"/>
</dbReference>
<evidence type="ECO:0000256" key="1">
    <source>
        <dbReference type="ARBA" id="ARBA00023015"/>
    </source>
</evidence>
<dbReference type="InterPro" id="IPR011256">
    <property type="entry name" value="Reg_factor_effector_dom_sf"/>
</dbReference>
<keyword evidence="1" id="KW-0805">Transcription regulation</keyword>
<dbReference type="SUPFAM" id="SSF46689">
    <property type="entry name" value="Homeodomain-like"/>
    <property type="match status" value="2"/>
</dbReference>
<accession>A0A8I1M9K8</accession>
<keyword evidence="2" id="KW-0238">DNA-binding</keyword>
<protein>
    <submittedName>
        <fullName evidence="5">GyrI-like domain-containing protein</fullName>
    </submittedName>
</protein>
<dbReference type="PROSITE" id="PS01124">
    <property type="entry name" value="HTH_ARAC_FAMILY_2"/>
    <property type="match status" value="1"/>
</dbReference>
<dbReference type="GO" id="GO:0003700">
    <property type="term" value="F:DNA-binding transcription factor activity"/>
    <property type="evidence" value="ECO:0007669"/>
    <property type="project" value="InterPro"/>
</dbReference>
<keyword evidence="3" id="KW-0804">Transcription</keyword>
<dbReference type="InterPro" id="IPR009057">
    <property type="entry name" value="Homeodomain-like_sf"/>
</dbReference>
<comment type="caution">
    <text evidence="5">The sequence shown here is derived from an EMBL/GenBank/DDBJ whole genome shotgun (WGS) entry which is preliminary data.</text>
</comment>
<evidence type="ECO:0000256" key="3">
    <source>
        <dbReference type="ARBA" id="ARBA00023163"/>
    </source>
</evidence>
<dbReference type="InterPro" id="IPR050908">
    <property type="entry name" value="SmbC-like"/>
</dbReference>
<name>A0A8I1M9K8_9PROT</name>
<dbReference type="PROSITE" id="PS00041">
    <property type="entry name" value="HTH_ARAC_FAMILY_1"/>
    <property type="match status" value="1"/>
</dbReference>
<dbReference type="SUPFAM" id="SSF55136">
    <property type="entry name" value="Probable bacterial effector-binding domain"/>
    <property type="match status" value="1"/>
</dbReference>
<dbReference type="InterPro" id="IPR010499">
    <property type="entry name" value="AraC_E-bd"/>
</dbReference>
<dbReference type="SMART" id="SM00342">
    <property type="entry name" value="HTH_ARAC"/>
    <property type="match status" value="1"/>
</dbReference>
<feature type="domain" description="HTH araC/xylS-type" evidence="4">
    <location>
        <begin position="14"/>
        <end position="125"/>
    </location>
</feature>
<evidence type="ECO:0000256" key="2">
    <source>
        <dbReference type="ARBA" id="ARBA00023125"/>
    </source>
</evidence>
<reference evidence="5" key="1">
    <citation type="submission" date="2020-12" db="EMBL/GenBank/DDBJ databases">
        <title>Oil enriched cultivation method for isolating marine PHA-producing bacteria.</title>
        <authorList>
            <person name="Zheng W."/>
            <person name="Yu S."/>
            <person name="Huang Y."/>
        </authorList>
    </citation>
    <scope>NUCLEOTIDE SEQUENCE</scope>
    <source>
        <strain evidence="5">SY-2-3</strain>
    </source>
</reference>
<proteinExistence type="predicted"/>
<sequence length="307" mass="34526">MNVPAKSDIARRFDRVIAHIDTCLDTGLDASPEIRDDKALSLETLAGIAAFSVFHFHRQFAAFYGMNVGQYIRLIRMRRAAHMLAFRQDVPVLQIALDAGYEGPESFARAFRQIHGIAPRDFRKSTDWNNWQAPYDGLQTIRRNTMTSPDYTAVSIIDFPETPTACLDHVGPTARIGETIQRFIAWRKIHHLHPSKHATFNIVWCNPDDTPPDDFRMGLCVATTRPLTAEDEKAGLYSLIIPAGRYAKLRHVGSDQTLGDSALALYRDWLPQSGETPGDFPLVFQRVAFFPDVPDHQAVTDILLPLA</sequence>
<dbReference type="Gene3D" id="3.20.80.10">
    <property type="entry name" value="Regulatory factor, effector binding domain"/>
    <property type="match status" value="1"/>
</dbReference>
<dbReference type="PANTHER" id="PTHR40055:SF1">
    <property type="entry name" value="TRANSCRIPTIONAL REGULATOR YGIV-RELATED"/>
    <property type="match status" value="1"/>
</dbReference>
<dbReference type="GO" id="GO:0043565">
    <property type="term" value="F:sequence-specific DNA binding"/>
    <property type="evidence" value="ECO:0007669"/>
    <property type="project" value="InterPro"/>
</dbReference>